<evidence type="ECO:0000313" key="1">
    <source>
        <dbReference type="EMBL" id="GAU26369.1"/>
    </source>
</evidence>
<dbReference type="Proteomes" id="UP000242715">
    <property type="component" value="Unassembled WGS sequence"/>
</dbReference>
<dbReference type="EMBL" id="DF973333">
    <property type="protein sequence ID" value="GAU26369.1"/>
    <property type="molecule type" value="Genomic_DNA"/>
</dbReference>
<protein>
    <recommendedName>
        <fullName evidence="3">RRM domain-containing protein</fullName>
    </recommendedName>
</protein>
<accession>A0A2Z6N4I5</accession>
<proteinExistence type="predicted"/>
<dbReference type="OrthoDB" id="446113at2759"/>
<keyword evidence="2" id="KW-1185">Reference proteome</keyword>
<gene>
    <name evidence="1" type="ORF">TSUD_102030</name>
</gene>
<evidence type="ECO:0000313" key="2">
    <source>
        <dbReference type="Proteomes" id="UP000242715"/>
    </source>
</evidence>
<dbReference type="AlphaFoldDB" id="A0A2Z6N4I5"/>
<reference evidence="2" key="1">
    <citation type="journal article" date="2017" name="Front. Plant Sci.">
        <title>Climate Clever Clovers: New Paradigm to Reduce the Environmental Footprint of Ruminants by Breeding Low Methanogenic Forages Utilizing Haplotype Variation.</title>
        <authorList>
            <person name="Kaur P."/>
            <person name="Appels R."/>
            <person name="Bayer P.E."/>
            <person name="Keeble-Gagnere G."/>
            <person name="Wang J."/>
            <person name="Hirakawa H."/>
            <person name="Shirasawa K."/>
            <person name="Vercoe P."/>
            <person name="Stefanova K."/>
            <person name="Durmic Z."/>
            <person name="Nichols P."/>
            <person name="Revell C."/>
            <person name="Isobe S.N."/>
            <person name="Edwards D."/>
            <person name="Erskine W."/>
        </authorList>
    </citation>
    <scope>NUCLEOTIDE SEQUENCE [LARGE SCALE GENOMIC DNA]</scope>
    <source>
        <strain evidence="2">cv. Daliak</strain>
    </source>
</reference>
<organism evidence="1 2">
    <name type="scientific">Trifolium subterraneum</name>
    <name type="common">Subterranean clover</name>
    <dbReference type="NCBI Taxonomy" id="3900"/>
    <lineage>
        <taxon>Eukaryota</taxon>
        <taxon>Viridiplantae</taxon>
        <taxon>Streptophyta</taxon>
        <taxon>Embryophyta</taxon>
        <taxon>Tracheophyta</taxon>
        <taxon>Spermatophyta</taxon>
        <taxon>Magnoliopsida</taxon>
        <taxon>eudicotyledons</taxon>
        <taxon>Gunneridae</taxon>
        <taxon>Pentapetalae</taxon>
        <taxon>rosids</taxon>
        <taxon>fabids</taxon>
        <taxon>Fabales</taxon>
        <taxon>Fabaceae</taxon>
        <taxon>Papilionoideae</taxon>
        <taxon>50 kb inversion clade</taxon>
        <taxon>NPAAA clade</taxon>
        <taxon>Hologalegina</taxon>
        <taxon>IRL clade</taxon>
        <taxon>Trifolieae</taxon>
        <taxon>Trifolium</taxon>
    </lineage>
</organism>
<sequence length="115" mass="12916">MWSFEEDIVMVVVVGLFQLLMSGIPLSDDKTLVVTNITREIREETDFLNLFQPFGEVTCAKLASINQKGTLHFMVNVALLPLSTRKMLRRLSINSITLPRTALINAFLELIGLPP</sequence>
<evidence type="ECO:0008006" key="3">
    <source>
        <dbReference type="Google" id="ProtNLM"/>
    </source>
</evidence>
<name>A0A2Z6N4I5_TRISU</name>